<dbReference type="InterPro" id="IPR017941">
    <property type="entry name" value="Rieske_2Fe-2S"/>
</dbReference>
<evidence type="ECO:0000313" key="7">
    <source>
        <dbReference type="Proteomes" id="UP000515153"/>
    </source>
</evidence>
<evidence type="ECO:0000256" key="1">
    <source>
        <dbReference type="ARBA" id="ARBA00022714"/>
    </source>
</evidence>
<accession>A0A6P8AYU3</accession>
<dbReference type="Gene3D" id="2.102.10.10">
    <property type="entry name" value="Rieske [2Fe-2S] iron-sulphur domain"/>
    <property type="match status" value="1"/>
</dbReference>
<evidence type="ECO:0000256" key="5">
    <source>
        <dbReference type="ARBA" id="ARBA00034078"/>
    </source>
</evidence>
<keyword evidence="7" id="KW-1185">Reference proteome</keyword>
<proteinExistence type="predicted"/>
<dbReference type="KEGG" id="pgri:PgNI_10975"/>
<feature type="domain" description="Rieske" evidence="6">
    <location>
        <begin position="81"/>
        <end position="181"/>
    </location>
</feature>
<dbReference type="PANTHER" id="PTHR21496">
    <property type="entry name" value="FERREDOXIN-RELATED"/>
    <property type="match status" value="1"/>
</dbReference>
<dbReference type="GO" id="GO:0046872">
    <property type="term" value="F:metal ion binding"/>
    <property type="evidence" value="ECO:0007669"/>
    <property type="project" value="UniProtKB-KW"/>
</dbReference>
<dbReference type="GeneID" id="41965854"/>
<gene>
    <name evidence="8" type="ORF">PgNI_10975</name>
</gene>
<reference evidence="8" key="2">
    <citation type="submission" date="2019-10" db="EMBL/GenBank/DDBJ databases">
        <authorList>
            <consortium name="NCBI Genome Project"/>
        </authorList>
    </citation>
    <scope>NUCLEOTIDE SEQUENCE</scope>
    <source>
        <strain evidence="8">NI907</strain>
    </source>
</reference>
<dbReference type="SUPFAM" id="SSF50022">
    <property type="entry name" value="ISP domain"/>
    <property type="match status" value="1"/>
</dbReference>
<organism evidence="7 8">
    <name type="scientific">Pyricularia grisea</name>
    <name type="common">Crabgrass-specific blast fungus</name>
    <name type="synonym">Magnaporthe grisea</name>
    <dbReference type="NCBI Taxonomy" id="148305"/>
    <lineage>
        <taxon>Eukaryota</taxon>
        <taxon>Fungi</taxon>
        <taxon>Dikarya</taxon>
        <taxon>Ascomycota</taxon>
        <taxon>Pezizomycotina</taxon>
        <taxon>Sordariomycetes</taxon>
        <taxon>Sordariomycetidae</taxon>
        <taxon>Magnaporthales</taxon>
        <taxon>Pyriculariaceae</taxon>
        <taxon>Pyricularia</taxon>
    </lineage>
</organism>
<keyword evidence="1" id="KW-0001">2Fe-2S</keyword>
<evidence type="ECO:0000259" key="6">
    <source>
        <dbReference type="PROSITE" id="PS51296"/>
    </source>
</evidence>
<evidence type="ECO:0000256" key="4">
    <source>
        <dbReference type="ARBA" id="ARBA00023014"/>
    </source>
</evidence>
<keyword evidence="4" id="KW-0411">Iron-sulfur</keyword>
<dbReference type="PROSITE" id="PS51296">
    <property type="entry name" value="RIESKE"/>
    <property type="match status" value="1"/>
</dbReference>
<dbReference type="PANTHER" id="PTHR21496:SF0">
    <property type="entry name" value="RIESKE DOMAIN-CONTAINING PROTEIN"/>
    <property type="match status" value="1"/>
</dbReference>
<keyword evidence="3" id="KW-0408">Iron</keyword>
<dbReference type="RefSeq" id="XP_030980111.1">
    <property type="nucleotide sequence ID" value="XM_031130949.1"/>
</dbReference>
<dbReference type="GO" id="GO:0051537">
    <property type="term" value="F:2 iron, 2 sulfur cluster binding"/>
    <property type="evidence" value="ECO:0007669"/>
    <property type="project" value="UniProtKB-KW"/>
</dbReference>
<evidence type="ECO:0000256" key="2">
    <source>
        <dbReference type="ARBA" id="ARBA00022723"/>
    </source>
</evidence>
<reference evidence="7 8" key="1">
    <citation type="journal article" date="2019" name="Mol. Biol. Evol.">
        <title>Blast fungal genomes show frequent chromosomal changes, gene gains and losses, and effector gene turnover.</title>
        <authorList>
            <person name="Gomez Luciano L.B."/>
            <person name="Jason Tsai I."/>
            <person name="Chuma I."/>
            <person name="Tosa Y."/>
            <person name="Chen Y.H."/>
            <person name="Li J.Y."/>
            <person name="Li M.Y."/>
            <person name="Jade Lu M.Y."/>
            <person name="Nakayashiki H."/>
            <person name="Li W.H."/>
        </authorList>
    </citation>
    <scope>NUCLEOTIDE SEQUENCE [LARGE SCALE GENOMIC DNA]</scope>
    <source>
        <strain evidence="7 8">NI907</strain>
    </source>
</reference>
<dbReference type="Pfam" id="PF00355">
    <property type="entry name" value="Rieske"/>
    <property type="match status" value="1"/>
</dbReference>
<reference evidence="8" key="3">
    <citation type="submission" date="2025-08" db="UniProtKB">
        <authorList>
            <consortium name="RefSeq"/>
        </authorList>
    </citation>
    <scope>IDENTIFICATION</scope>
    <source>
        <strain evidence="8">NI907</strain>
    </source>
</reference>
<protein>
    <recommendedName>
        <fullName evidence="6">Rieske domain-containing protein</fullName>
    </recommendedName>
</protein>
<dbReference type="InterPro" id="IPR036922">
    <property type="entry name" value="Rieske_2Fe-2S_sf"/>
</dbReference>
<evidence type="ECO:0000256" key="3">
    <source>
        <dbReference type="ARBA" id="ARBA00023004"/>
    </source>
</evidence>
<comment type="cofactor">
    <cofactor evidence="5">
        <name>[2Fe-2S] cluster</name>
        <dbReference type="ChEBI" id="CHEBI:190135"/>
    </cofactor>
</comment>
<evidence type="ECO:0000313" key="8">
    <source>
        <dbReference type="RefSeq" id="XP_030980111.1"/>
    </source>
</evidence>
<name>A0A6P8AYU3_PYRGI</name>
<dbReference type="AlphaFoldDB" id="A0A6P8AYU3"/>
<keyword evidence="2" id="KW-0479">Metal-binding</keyword>
<dbReference type="Proteomes" id="UP000515153">
    <property type="component" value="Chromosome VII"/>
</dbReference>
<sequence>MFDGLARAIQAYRPGRPESGWFFAGLASSFPNIDNDHEGSLAEKNIPAPCEPAGGSTTASIPACKVFRVPLPSGPRGNAEAEAVPLTEAAEEGADLRNQVLVFQYRGKFHAVDHQKQCPHSSFPLSRGSPFDIEDFGVVLSTGIACPKHGWSFDLFSGQGDRGSYRLKIWEVELRDTDKGLNSTQEKEVWVRRKQRIG</sequence>